<dbReference type="HOGENOM" id="CLU_425252_0_0_1"/>
<dbReference type="VEuPathDB" id="MicrosporidiaDB:THOM_0484"/>
<gene>
    <name evidence="2" type="ORF">THOM_0484</name>
</gene>
<evidence type="ECO:0000313" key="2">
    <source>
        <dbReference type="EMBL" id="ELQ76524.1"/>
    </source>
</evidence>
<dbReference type="EMBL" id="JH993844">
    <property type="protein sequence ID" value="ELQ76524.1"/>
    <property type="molecule type" value="Genomic_DNA"/>
</dbReference>
<sequence length="644" mass="74523">MSKFLFFVFAEILYCAYSLDPVKVQNPLYSAISNGPYYEREKTVKIVELVRRFIAKSGCVGLVQAFQAVTDQSLKTRFITVVRKNIMFVINNESFNLRFVHSDHELRVAKNLHLHVVDVNIDPPALGSCVELLRNLRFDYMKAVVKDHRGIQEYLPNILSCFNHIIKLDLEIDHITNTSMQELSILNLQEFHISVSWLKLEHLRKFLNFESLIKEIIADNLQIDNLSQITAIILNKLCHKCVIKIQNCCFNKSQDAFMMPELSNQQSVVKIILNNLHPLPHSRNFWLELNSTSLQPICTWRSSVKELTLTFENELYVNELLWCCIGLKILTLQLAKIVNGFSFMISENLYPTLEKFKINVKEEVSSKAQSLNEALQRFKSLVNIDIKIKFCDCSGENMFHELLIPSLESLTIDSNALGEKFFKYAMELYELEDVVINWPTNTTTVHTMTMLSDLTVLPALTNLSLDRISNTHEWQILDNCRDLLSLEIIAPIDFLLITSTDSQLYRTLESLTISLDTSIIKHVCLTFIKLEFLSLEVTSENIDRRVNNDAVRYFMQANFSNSINNTLTSLLLRQSISFDLTLLSMFTFPVLACIRLEISDLYVQGQDEQFCNDFCERMSEQCELLKKLYFNFKCSQQYMAFQCE</sequence>
<name>L7JYL6_TRAHO</name>
<evidence type="ECO:0000313" key="3">
    <source>
        <dbReference type="Proteomes" id="UP000011185"/>
    </source>
</evidence>
<feature type="signal peptide" evidence="1">
    <location>
        <begin position="1"/>
        <end position="18"/>
    </location>
</feature>
<dbReference type="Proteomes" id="UP000011185">
    <property type="component" value="Unassembled WGS sequence"/>
</dbReference>
<proteinExistence type="predicted"/>
<keyword evidence="1" id="KW-0732">Signal</keyword>
<dbReference type="AlphaFoldDB" id="L7JYL6"/>
<keyword evidence="3" id="KW-1185">Reference proteome</keyword>
<organism evidence="2 3">
    <name type="scientific">Trachipleistophora hominis</name>
    <name type="common">Microsporidian parasite</name>
    <dbReference type="NCBI Taxonomy" id="72359"/>
    <lineage>
        <taxon>Eukaryota</taxon>
        <taxon>Fungi</taxon>
        <taxon>Fungi incertae sedis</taxon>
        <taxon>Microsporidia</taxon>
        <taxon>Pleistophoridae</taxon>
        <taxon>Trachipleistophora</taxon>
    </lineage>
</organism>
<evidence type="ECO:0008006" key="4">
    <source>
        <dbReference type="Google" id="ProtNLM"/>
    </source>
</evidence>
<dbReference type="OrthoDB" id="10321360at2759"/>
<protein>
    <recommendedName>
        <fullName evidence="4">LRR containing protein</fullName>
    </recommendedName>
</protein>
<feature type="chain" id="PRO_5003978894" description="LRR containing protein" evidence="1">
    <location>
        <begin position="19"/>
        <end position="644"/>
    </location>
</feature>
<reference evidence="2 3" key="1">
    <citation type="journal article" date="2012" name="PLoS Pathog.">
        <title>The genome of the obligate intracellular parasite Trachipleistophora hominis: new insights into microsporidian genome dynamics and reductive evolution.</title>
        <authorList>
            <person name="Heinz E."/>
            <person name="Williams T.A."/>
            <person name="Nakjang S."/>
            <person name="Noel C.J."/>
            <person name="Swan D.C."/>
            <person name="Goldberg A.V."/>
            <person name="Harris S.R."/>
            <person name="Weinmaier T."/>
            <person name="Markert S."/>
            <person name="Becher D."/>
            <person name="Bernhardt J."/>
            <person name="Dagan T."/>
            <person name="Hacker C."/>
            <person name="Lucocq J.M."/>
            <person name="Schweder T."/>
            <person name="Rattei T."/>
            <person name="Hall N."/>
            <person name="Hirt R.P."/>
            <person name="Embley T.M."/>
        </authorList>
    </citation>
    <scope>NUCLEOTIDE SEQUENCE [LARGE SCALE GENOMIC DNA]</scope>
</reference>
<accession>L7JYL6</accession>
<dbReference type="InParanoid" id="L7JYL6"/>
<evidence type="ECO:0000256" key="1">
    <source>
        <dbReference type="SAM" id="SignalP"/>
    </source>
</evidence>